<dbReference type="InterPro" id="IPR013321">
    <property type="entry name" value="Arc_rbn_hlx_hlx"/>
</dbReference>
<organism evidence="2 3">
    <name type="scientific">Dolichospermum flos-aquae CCAP 1403/13F</name>
    <dbReference type="NCBI Taxonomy" id="315271"/>
    <lineage>
        <taxon>Bacteria</taxon>
        <taxon>Bacillati</taxon>
        <taxon>Cyanobacteriota</taxon>
        <taxon>Cyanophyceae</taxon>
        <taxon>Nostocales</taxon>
        <taxon>Aphanizomenonaceae</taxon>
        <taxon>Dolichospermum</taxon>
    </lineage>
</organism>
<sequence>MSKRFTVTLPDAVFKDLEDIATKEGRSTANLAAFLIESGIREIKKTQAQNPKAS</sequence>
<evidence type="ECO:0000259" key="1">
    <source>
        <dbReference type="Pfam" id="PF07878"/>
    </source>
</evidence>
<feature type="domain" description="CopG-like ribbon-helix-helix" evidence="1">
    <location>
        <begin position="2"/>
        <end position="42"/>
    </location>
</feature>
<proteinExistence type="predicted"/>
<dbReference type="SUPFAM" id="SSF47598">
    <property type="entry name" value="Ribbon-helix-helix"/>
    <property type="match status" value="1"/>
</dbReference>
<gene>
    <name evidence="2" type="ORF">HGD76_00865</name>
</gene>
<dbReference type="EMBL" id="CP051206">
    <property type="protein sequence ID" value="QJB43007.1"/>
    <property type="molecule type" value="Genomic_DNA"/>
</dbReference>
<evidence type="ECO:0000313" key="2">
    <source>
        <dbReference type="EMBL" id="QJB43007.1"/>
    </source>
</evidence>
<reference evidence="2 3" key="1">
    <citation type="submission" date="2020-04" db="EMBL/GenBank/DDBJ databases">
        <title>Genome-Wide Identification of 5-Methylcytosine Sites in Bacterial Genomes By High-Throughput Sequencing of MspJI Restriction Fragments.</title>
        <authorList>
            <person name="Wu V."/>
        </authorList>
    </citation>
    <scope>NUCLEOTIDE SEQUENCE [LARGE SCALE GENOMIC DNA]</scope>
    <source>
        <strain evidence="2 3">CCAP 1403/13f</strain>
    </source>
</reference>
<name>A0A6H2BUV3_DOLFA</name>
<dbReference type="RefSeq" id="WP_168694684.1">
    <property type="nucleotide sequence ID" value="NZ_CP051206.1"/>
</dbReference>
<protein>
    <recommendedName>
        <fullName evidence="1">CopG-like ribbon-helix-helix domain-containing protein</fullName>
    </recommendedName>
</protein>
<reference evidence="2 3" key="2">
    <citation type="submission" date="2020-04" db="EMBL/GenBank/DDBJ databases">
        <authorList>
            <person name="Fomenkov A."/>
            <person name="Anton B.P."/>
            <person name="Roberts R.J."/>
        </authorList>
    </citation>
    <scope>NUCLEOTIDE SEQUENCE [LARGE SCALE GENOMIC DNA]</scope>
    <source>
        <strain evidence="2 3">CCAP 1403/13f</strain>
    </source>
</reference>
<accession>A0A6H2BUV3</accession>
<dbReference type="Proteomes" id="UP000502433">
    <property type="component" value="Chromosome"/>
</dbReference>
<dbReference type="Pfam" id="PF07878">
    <property type="entry name" value="RHH_5"/>
    <property type="match status" value="1"/>
</dbReference>
<dbReference type="KEGG" id="dfs:HGD76_00865"/>
<dbReference type="InterPro" id="IPR010985">
    <property type="entry name" value="Ribbon_hlx_hlx"/>
</dbReference>
<dbReference type="GO" id="GO:0006355">
    <property type="term" value="P:regulation of DNA-templated transcription"/>
    <property type="evidence" value="ECO:0007669"/>
    <property type="project" value="InterPro"/>
</dbReference>
<dbReference type="InterPro" id="IPR012869">
    <property type="entry name" value="RHH_5"/>
</dbReference>
<dbReference type="AlphaFoldDB" id="A0A6H2BUV3"/>
<dbReference type="Gene3D" id="1.10.1220.10">
    <property type="entry name" value="Met repressor-like"/>
    <property type="match status" value="1"/>
</dbReference>
<evidence type="ECO:0000313" key="3">
    <source>
        <dbReference type="Proteomes" id="UP000502433"/>
    </source>
</evidence>